<evidence type="ECO:0000256" key="7">
    <source>
        <dbReference type="ARBA" id="ARBA00023136"/>
    </source>
</evidence>
<evidence type="ECO:0000256" key="1">
    <source>
        <dbReference type="ARBA" id="ARBA00004571"/>
    </source>
</evidence>
<evidence type="ECO:0000313" key="13">
    <source>
        <dbReference type="Proteomes" id="UP000808349"/>
    </source>
</evidence>
<evidence type="ECO:0000256" key="6">
    <source>
        <dbReference type="ARBA" id="ARBA00023077"/>
    </source>
</evidence>
<dbReference type="PANTHER" id="PTHR30069:SF29">
    <property type="entry name" value="HEMOGLOBIN AND HEMOGLOBIN-HAPTOGLOBIN-BINDING PROTEIN 1-RELATED"/>
    <property type="match status" value="1"/>
</dbReference>
<evidence type="ECO:0000256" key="2">
    <source>
        <dbReference type="ARBA" id="ARBA00022448"/>
    </source>
</evidence>
<dbReference type="PANTHER" id="PTHR30069">
    <property type="entry name" value="TONB-DEPENDENT OUTER MEMBRANE RECEPTOR"/>
    <property type="match status" value="1"/>
</dbReference>
<keyword evidence="3 10" id="KW-1134">Transmembrane beta strand</keyword>
<evidence type="ECO:0000313" key="12">
    <source>
        <dbReference type="EMBL" id="MBK9718866.1"/>
    </source>
</evidence>
<protein>
    <submittedName>
        <fullName evidence="12">TonB-dependent receptor</fullName>
    </submittedName>
</protein>
<dbReference type="GO" id="GO:0044718">
    <property type="term" value="P:siderophore transmembrane transport"/>
    <property type="evidence" value="ECO:0007669"/>
    <property type="project" value="TreeGrafter"/>
</dbReference>
<dbReference type="InterPro" id="IPR000531">
    <property type="entry name" value="Beta-barrel_TonB"/>
</dbReference>
<evidence type="ECO:0000256" key="10">
    <source>
        <dbReference type="PROSITE-ProRule" id="PRU01360"/>
    </source>
</evidence>
<sequence>MNNFSFNPYYTYKLTNKTNVVARIYSSIYQSETELFKKETGQLHYSDAFKQTFLRPEIQSTCYFNKKQKWTAGAGSVYEIVNTSRYGDLFNRYQDTYYGFLQHEWDPVDKLNIVSGVRYDYNSSYHSQWSPKLAVQYNVVKHHSFKASVGTGFKAPDFRQLYFNFNNAAAAYAVFGSDIVVNELHQLEKDGRLLAYLFDTNLIGSIAPEISFAINFGTHHEFNSHLNADINFFRNNLHGLIETRAVALTTDQRTIYSYSNINRAYTQGIELNVNARLNQRMQCGVSYQFLDAKDRAVIEDIKNGLVYGRDPVTLESYRISKKDYFGLTNRSKHNTSIKLDYHFPKQDMNISARLLYHGKFGVTGTAGNVSGISIPSSDINGNNILDRNDRFIDGYFLFNLTVSKIWKESMTLQLGADNLFNYKNPTYIPNQIGRNLFITLLYQFKRKKS</sequence>
<keyword evidence="4 10" id="KW-0812">Transmembrane</keyword>
<dbReference type="Proteomes" id="UP000808349">
    <property type="component" value="Unassembled WGS sequence"/>
</dbReference>
<keyword evidence="5" id="KW-0732">Signal</keyword>
<keyword evidence="7 10" id="KW-0472">Membrane</keyword>
<comment type="similarity">
    <text evidence="10">Belongs to the TonB-dependent receptor family.</text>
</comment>
<dbReference type="InterPro" id="IPR039426">
    <property type="entry name" value="TonB-dep_rcpt-like"/>
</dbReference>
<proteinExistence type="inferred from homology"/>
<dbReference type="AlphaFoldDB" id="A0A9D7SCF9"/>
<comment type="subcellular location">
    <subcellularLocation>
        <location evidence="1 10">Cell outer membrane</location>
        <topology evidence="1 10">Multi-pass membrane protein</topology>
    </subcellularLocation>
</comment>
<evidence type="ECO:0000256" key="3">
    <source>
        <dbReference type="ARBA" id="ARBA00022452"/>
    </source>
</evidence>
<keyword evidence="2 10" id="KW-0813">Transport</keyword>
<accession>A0A9D7SCF9</accession>
<dbReference type="Pfam" id="PF00593">
    <property type="entry name" value="TonB_dep_Rec_b-barrel"/>
    <property type="match status" value="1"/>
</dbReference>
<comment type="caution">
    <text evidence="12">The sequence shown here is derived from an EMBL/GenBank/DDBJ whole genome shotgun (WGS) entry which is preliminary data.</text>
</comment>
<evidence type="ECO:0000256" key="4">
    <source>
        <dbReference type="ARBA" id="ARBA00022692"/>
    </source>
</evidence>
<evidence type="ECO:0000259" key="11">
    <source>
        <dbReference type="Pfam" id="PF00593"/>
    </source>
</evidence>
<organism evidence="12 13">
    <name type="scientific">Candidatus Defluviibacterium haderslevense</name>
    <dbReference type="NCBI Taxonomy" id="2981993"/>
    <lineage>
        <taxon>Bacteria</taxon>
        <taxon>Pseudomonadati</taxon>
        <taxon>Bacteroidota</taxon>
        <taxon>Saprospiria</taxon>
        <taxon>Saprospirales</taxon>
        <taxon>Saprospiraceae</taxon>
        <taxon>Candidatus Defluviibacterium</taxon>
    </lineage>
</organism>
<gene>
    <name evidence="12" type="ORF">IPO85_15390</name>
</gene>
<dbReference type="GO" id="GO:0015344">
    <property type="term" value="F:siderophore uptake transmembrane transporter activity"/>
    <property type="evidence" value="ECO:0007669"/>
    <property type="project" value="TreeGrafter"/>
</dbReference>
<dbReference type="EMBL" id="JADKFW010000013">
    <property type="protein sequence ID" value="MBK9718866.1"/>
    <property type="molecule type" value="Genomic_DNA"/>
</dbReference>
<evidence type="ECO:0000256" key="5">
    <source>
        <dbReference type="ARBA" id="ARBA00022729"/>
    </source>
</evidence>
<dbReference type="InterPro" id="IPR036942">
    <property type="entry name" value="Beta-barrel_TonB_sf"/>
</dbReference>
<dbReference type="Gene3D" id="2.40.170.20">
    <property type="entry name" value="TonB-dependent receptor, beta-barrel domain"/>
    <property type="match status" value="1"/>
</dbReference>
<reference evidence="12 13" key="1">
    <citation type="submission" date="2020-10" db="EMBL/GenBank/DDBJ databases">
        <title>Connecting structure to function with the recovery of over 1000 high-quality activated sludge metagenome-assembled genomes encoding full-length rRNA genes using long-read sequencing.</title>
        <authorList>
            <person name="Singleton C.M."/>
            <person name="Petriglieri F."/>
            <person name="Kristensen J.M."/>
            <person name="Kirkegaard R.H."/>
            <person name="Michaelsen T.Y."/>
            <person name="Andersen M.H."/>
            <person name="Karst S.M."/>
            <person name="Dueholm M.S."/>
            <person name="Nielsen P.H."/>
            <person name="Albertsen M."/>
        </authorList>
    </citation>
    <scope>NUCLEOTIDE SEQUENCE [LARGE SCALE GENOMIC DNA]</scope>
    <source>
        <strain evidence="12">Ribe_18-Q3-R11-54_BAT3C.373</strain>
    </source>
</reference>
<dbReference type="PROSITE" id="PS52016">
    <property type="entry name" value="TONB_DEPENDENT_REC_3"/>
    <property type="match status" value="1"/>
</dbReference>
<keyword evidence="6" id="KW-0798">TonB box</keyword>
<feature type="domain" description="TonB-dependent receptor-like beta-barrel" evidence="11">
    <location>
        <begin position="26"/>
        <end position="419"/>
    </location>
</feature>
<keyword evidence="8 12" id="KW-0675">Receptor</keyword>
<evidence type="ECO:0000256" key="9">
    <source>
        <dbReference type="ARBA" id="ARBA00023237"/>
    </source>
</evidence>
<keyword evidence="9 10" id="KW-0998">Cell outer membrane</keyword>
<evidence type="ECO:0000256" key="8">
    <source>
        <dbReference type="ARBA" id="ARBA00023170"/>
    </source>
</evidence>
<name>A0A9D7SCF9_9BACT</name>
<dbReference type="SUPFAM" id="SSF56935">
    <property type="entry name" value="Porins"/>
    <property type="match status" value="1"/>
</dbReference>
<dbReference type="GO" id="GO:0009279">
    <property type="term" value="C:cell outer membrane"/>
    <property type="evidence" value="ECO:0007669"/>
    <property type="project" value="UniProtKB-SubCell"/>
</dbReference>